<name>A0A4Y2KJ20_ARAVE</name>
<sequence>MTVEGRMVQFFVNTIFISTVDSRLTGIILSRSTPPRKKGSADCGSWNVWEDRILLNPSYCIGLVQPTLIPAILQLDCSENVDVEAVEQWISEDSTLECCEILSGLDIVSRVTCGSGKNKEFRRMS</sequence>
<dbReference type="AlphaFoldDB" id="A0A4Y2KJ20"/>
<evidence type="ECO:0000313" key="2">
    <source>
        <dbReference type="Proteomes" id="UP000499080"/>
    </source>
</evidence>
<comment type="caution">
    <text evidence="1">The sequence shown here is derived from an EMBL/GenBank/DDBJ whole genome shotgun (WGS) entry which is preliminary data.</text>
</comment>
<organism evidence="1 2">
    <name type="scientific">Araneus ventricosus</name>
    <name type="common">Orbweaver spider</name>
    <name type="synonym">Epeira ventricosa</name>
    <dbReference type="NCBI Taxonomy" id="182803"/>
    <lineage>
        <taxon>Eukaryota</taxon>
        <taxon>Metazoa</taxon>
        <taxon>Ecdysozoa</taxon>
        <taxon>Arthropoda</taxon>
        <taxon>Chelicerata</taxon>
        <taxon>Arachnida</taxon>
        <taxon>Araneae</taxon>
        <taxon>Araneomorphae</taxon>
        <taxon>Entelegynae</taxon>
        <taxon>Araneoidea</taxon>
        <taxon>Araneidae</taxon>
        <taxon>Araneus</taxon>
    </lineage>
</organism>
<dbReference type="EMBL" id="BGPR01004695">
    <property type="protein sequence ID" value="GBN02325.1"/>
    <property type="molecule type" value="Genomic_DNA"/>
</dbReference>
<protein>
    <submittedName>
        <fullName evidence="1">Uncharacterized protein</fullName>
    </submittedName>
</protein>
<evidence type="ECO:0000313" key="1">
    <source>
        <dbReference type="EMBL" id="GBN02325.1"/>
    </source>
</evidence>
<reference evidence="1 2" key="1">
    <citation type="journal article" date="2019" name="Sci. Rep.">
        <title>Orb-weaving spider Araneus ventricosus genome elucidates the spidroin gene catalogue.</title>
        <authorList>
            <person name="Kono N."/>
            <person name="Nakamura H."/>
            <person name="Ohtoshi R."/>
            <person name="Moran D.A.P."/>
            <person name="Shinohara A."/>
            <person name="Yoshida Y."/>
            <person name="Fujiwara M."/>
            <person name="Mori M."/>
            <person name="Tomita M."/>
            <person name="Arakawa K."/>
        </authorList>
    </citation>
    <scope>NUCLEOTIDE SEQUENCE [LARGE SCALE GENOMIC DNA]</scope>
</reference>
<accession>A0A4Y2KJ20</accession>
<gene>
    <name evidence="1" type="ORF">AVEN_228680_1</name>
</gene>
<keyword evidence="2" id="KW-1185">Reference proteome</keyword>
<dbReference type="Proteomes" id="UP000499080">
    <property type="component" value="Unassembled WGS sequence"/>
</dbReference>
<proteinExistence type="predicted"/>